<dbReference type="Gene3D" id="1.10.10.60">
    <property type="entry name" value="Homeodomain-like"/>
    <property type="match status" value="1"/>
</dbReference>
<dbReference type="PROSITE" id="PS50994">
    <property type="entry name" value="INTEGRASE"/>
    <property type="match status" value="1"/>
</dbReference>
<evidence type="ECO:0000313" key="7">
    <source>
        <dbReference type="EMBL" id="TGD17396.1"/>
    </source>
</evidence>
<dbReference type="InterPro" id="IPR036397">
    <property type="entry name" value="RNaseH_sf"/>
</dbReference>
<protein>
    <submittedName>
        <fullName evidence="7">IS30 family transposase</fullName>
    </submittedName>
</protein>
<gene>
    <name evidence="7" type="ORF">EGT51_12510</name>
</gene>
<feature type="domain" description="Integrase catalytic" evidence="6">
    <location>
        <begin position="179"/>
        <end position="340"/>
    </location>
</feature>
<dbReference type="PANTHER" id="PTHR10948:SF23">
    <property type="entry name" value="TRANSPOSASE INSI FOR INSERTION SEQUENCE ELEMENT IS30A-RELATED"/>
    <property type="match status" value="1"/>
</dbReference>
<keyword evidence="8" id="KW-1185">Reference proteome</keyword>
<reference evidence="7 8" key="1">
    <citation type="submission" date="2018-10" db="EMBL/GenBank/DDBJ databases">
        <title>Lactobacillus sp. R7 and Lactobacillus sp. R19 isolated from fermented mustard green product of Taiwan.</title>
        <authorList>
            <person name="Lin S.-T."/>
        </authorList>
    </citation>
    <scope>NUCLEOTIDE SEQUENCE [LARGE SCALE GENOMIC DNA]</scope>
    <source>
        <strain evidence="7 8">BCRC 81129</strain>
    </source>
</reference>
<dbReference type="Pfam" id="PF13936">
    <property type="entry name" value="HTH_38"/>
    <property type="match status" value="1"/>
</dbReference>
<dbReference type="GO" id="GO:0003677">
    <property type="term" value="F:DNA binding"/>
    <property type="evidence" value="ECO:0007669"/>
    <property type="project" value="UniProtKB-KW"/>
</dbReference>
<dbReference type="InterPro" id="IPR001584">
    <property type="entry name" value="Integrase_cat-core"/>
</dbReference>
<dbReference type="GO" id="GO:0015074">
    <property type="term" value="P:DNA integration"/>
    <property type="evidence" value="ECO:0007669"/>
    <property type="project" value="InterPro"/>
</dbReference>
<dbReference type="PROSITE" id="PS01043">
    <property type="entry name" value="TRANSPOSASE_IS30"/>
    <property type="match status" value="1"/>
</dbReference>
<evidence type="ECO:0000259" key="6">
    <source>
        <dbReference type="PROSITE" id="PS50994"/>
    </source>
</evidence>
<keyword evidence="4" id="KW-0238">DNA-binding</keyword>
<keyword evidence="5" id="KW-0233">DNA recombination</keyword>
<evidence type="ECO:0000256" key="5">
    <source>
        <dbReference type="ARBA" id="ARBA00023172"/>
    </source>
</evidence>
<evidence type="ECO:0000256" key="2">
    <source>
        <dbReference type="ARBA" id="ARBA00006363"/>
    </source>
</evidence>
<accession>A0A4Z0J769</accession>
<dbReference type="SUPFAM" id="SSF53098">
    <property type="entry name" value="Ribonuclease H-like"/>
    <property type="match status" value="1"/>
</dbReference>
<evidence type="ECO:0000313" key="8">
    <source>
        <dbReference type="Proteomes" id="UP000297348"/>
    </source>
</evidence>
<evidence type="ECO:0000256" key="1">
    <source>
        <dbReference type="ARBA" id="ARBA00002190"/>
    </source>
</evidence>
<dbReference type="InterPro" id="IPR012337">
    <property type="entry name" value="RNaseH-like_sf"/>
</dbReference>
<dbReference type="GO" id="GO:0005829">
    <property type="term" value="C:cytosol"/>
    <property type="evidence" value="ECO:0007669"/>
    <property type="project" value="TreeGrafter"/>
</dbReference>
<dbReference type="GO" id="GO:0004803">
    <property type="term" value="F:transposase activity"/>
    <property type="evidence" value="ECO:0007669"/>
    <property type="project" value="InterPro"/>
</dbReference>
<dbReference type="InterPro" id="IPR025246">
    <property type="entry name" value="IS30-like_HTH"/>
</dbReference>
<dbReference type="NCBIfam" id="NF033563">
    <property type="entry name" value="transpos_IS30"/>
    <property type="match status" value="1"/>
</dbReference>
<dbReference type="PANTHER" id="PTHR10948">
    <property type="entry name" value="TRANSPOSASE"/>
    <property type="match status" value="1"/>
</dbReference>
<keyword evidence="3" id="KW-0815">Transposition</keyword>
<evidence type="ECO:0000256" key="4">
    <source>
        <dbReference type="ARBA" id="ARBA00023125"/>
    </source>
</evidence>
<name>A0A4Z0J769_9LACO</name>
<dbReference type="InterPro" id="IPR053392">
    <property type="entry name" value="Transposase_IS30-like"/>
</dbReference>
<proteinExistence type="inferred from homology"/>
<dbReference type="AlphaFoldDB" id="A0A4Z0J769"/>
<dbReference type="RefSeq" id="WP_135368986.1">
    <property type="nucleotide sequence ID" value="NZ_RKLX01000034.1"/>
</dbReference>
<dbReference type="OrthoDB" id="9781678at2"/>
<sequence>MTHSQGTTTRSYHQLTSAERGQIEVLHAQGKTLNAIASDLHRSRSTISREARRGSVDQMDSHRQIHPTYFADAAQRRHEEVRLNSHAKGLLERCDYFFKTLVKCLKQRPRIHSVDSFVHDFQMRYPRLRCPSTPTVYRYIDAGLLPITNLDLPVKLRRRIKRPGLRHARTNKHKLGESIENRPKAVDDRLGVGHWEGDLVKGKRVESEPALMTLTERYSRTEIIVKLPDYHAETCRRVLQETIDSYGAREFDTITFDNGSEFSALARVTGTKIYFAHPYSPWERGSNENANGLLREYFPKGKSFKNVTLDEIQAAQSALNHRPRRSLGWLRPCDYYPNMA</sequence>
<comment type="caution">
    <text evidence="7">The sequence shown here is derived from an EMBL/GenBank/DDBJ whole genome shotgun (WGS) entry which is preliminary data.</text>
</comment>
<dbReference type="InterPro" id="IPR001598">
    <property type="entry name" value="Transposase_IS30_CS"/>
</dbReference>
<dbReference type="Proteomes" id="UP000297348">
    <property type="component" value="Unassembled WGS sequence"/>
</dbReference>
<comment type="function">
    <text evidence="1">Required for the transposition of the insertion element.</text>
</comment>
<dbReference type="EMBL" id="RKLX01000034">
    <property type="protein sequence ID" value="TGD17396.1"/>
    <property type="molecule type" value="Genomic_DNA"/>
</dbReference>
<dbReference type="Gene3D" id="3.30.420.10">
    <property type="entry name" value="Ribonuclease H-like superfamily/Ribonuclease H"/>
    <property type="match status" value="1"/>
</dbReference>
<dbReference type="InterPro" id="IPR051917">
    <property type="entry name" value="Transposase-Integrase"/>
</dbReference>
<evidence type="ECO:0000256" key="3">
    <source>
        <dbReference type="ARBA" id="ARBA00022578"/>
    </source>
</evidence>
<dbReference type="Pfam" id="PF00665">
    <property type="entry name" value="rve"/>
    <property type="match status" value="1"/>
</dbReference>
<comment type="similarity">
    <text evidence="2">Belongs to the transposase IS30 family.</text>
</comment>
<organism evidence="7 8">
    <name type="scientific">Levilactobacillus suantsaiihabitans</name>
    <dbReference type="NCBI Taxonomy" id="2487722"/>
    <lineage>
        <taxon>Bacteria</taxon>
        <taxon>Bacillati</taxon>
        <taxon>Bacillota</taxon>
        <taxon>Bacilli</taxon>
        <taxon>Lactobacillales</taxon>
        <taxon>Lactobacillaceae</taxon>
        <taxon>Levilactobacillus</taxon>
    </lineage>
</organism>
<dbReference type="GO" id="GO:0006313">
    <property type="term" value="P:DNA transposition"/>
    <property type="evidence" value="ECO:0007669"/>
    <property type="project" value="InterPro"/>
</dbReference>